<accession>A0A8S5NUE4</accession>
<proteinExistence type="predicted"/>
<evidence type="ECO:0000313" key="1">
    <source>
        <dbReference type="EMBL" id="DAD97715.1"/>
    </source>
</evidence>
<reference evidence="1" key="1">
    <citation type="journal article" date="2021" name="Proc. Natl. Acad. Sci. U.S.A.">
        <title>A Catalog of Tens of Thousands of Viruses from Human Metagenomes Reveals Hidden Associations with Chronic Diseases.</title>
        <authorList>
            <person name="Tisza M.J."/>
            <person name="Buck C.B."/>
        </authorList>
    </citation>
    <scope>NUCLEOTIDE SEQUENCE</scope>
    <source>
        <strain evidence="1">CtrTt13</strain>
    </source>
</reference>
<dbReference type="EMBL" id="BK015247">
    <property type="protein sequence ID" value="DAD97715.1"/>
    <property type="molecule type" value="Genomic_DNA"/>
</dbReference>
<sequence length="113" mass="12862">MQQINWIKPDIKIQYSGQIDISTKTARRMKLDRHSMISFFLDKEDNLYVKRVNDGGLRPTSVHGSNHLRFHSAGTVKRILSLPDIPKGVKNAGFRIGEPDDGNSFPVITRKML</sequence>
<name>A0A8S5NUE4_9CAUD</name>
<organism evidence="1">
    <name type="scientific">Podoviridae sp. ctrTt13</name>
    <dbReference type="NCBI Taxonomy" id="2825279"/>
    <lineage>
        <taxon>Viruses</taxon>
        <taxon>Duplodnaviria</taxon>
        <taxon>Heunggongvirae</taxon>
        <taxon>Uroviricota</taxon>
        <taxon>Caudoviricetes</taxon>
    </lineage>
</organism>
<protein>
    <submittedName>
        <fullName evidence="1">Uncharacterized protein</fullName>
    </submittedName>
</protein>